<dbReference type="Proteomes" id="UP000189703">
    <property type="component" value="Unplaced"/>
</dbReference>
<dbReference type="Pfam" id="PF00226">
    <property type="entry name" value="DnaJ"/>
    <property type="match status" value="1"/>
</dbReference>
<gene>
    <name evidence="2" type="primary">LOC104609491</name>
</gene>
<dbReference type="PANTHER" id="PTHR45181">
    <property type="entry name" value="HEAT SHOCK PROTEIN DNAJ WITH TETRATRICOPEPTIDE REPEAT-CONTAINING PROTEIN"/>
    <property type="match status" value="1"/>
</dbReference>
<dbReference type="InterPro" id="IPR001623">
    <property type="entry name" value="DnaJ_domain"/>
</dbReference>
<dbReference type="OrthoDB" id="10250354at2759"/>
<dbReference type="eggNOG" id="KOG0550">
    <property type="taxonomic scope" value="Eukaryota"/>
</dbReference>
<dbReference type="InterPro" id="IPR018253">
    <property type="entry name" value="DnaJ_domain_CS"/>
</dbReference>
<proteinExistence type="predicted"/>
<dbReference type="SUPFAM" id="SSF46565">
    <property type="entry name" value="Chaperone J-domain"/>
    <property type="match status" value="1"/>
</dbReference>
<dbReference type="GeneID" id="104609491"/>
<dbReference type="InterPro" id="IPR019734">
    <property type="entry name" value="TPR_rpt"/>
</dbReference>
<dbReference type="AlphaFoldDB" id="A0A1U8B456"/>
<dbReference type="KEGG" id="nnu:104609491"/>
<protein>
    <submittedName>
        <fullName evidence="2">DnaJ homolog subfamily C member 7-like</fullName>
    </submittedName>
</protein>
<dbReference type="OMA" id="CKDADRL"/>
<accession>A0A1U8B456</accession>
<dbReference type="CDD" id="cd06257">
    <property type="entry name" value="DnaJ"/>
    <property type="match status" value="1"/>
</dbReference>
<reference evidence="2" key="1">
    <citation type="submission" date="2025-08" db="UniProtKB">
        <authorList>
            <consortium name="RefSeq"/>
        </authorList>
    </citation>
    <scope>IDENTIFICATION</scope>
</reference>
<dbReference type="SUPFAM" id="SSF48452">
    <property type="entry name" value="TPR-like"/>
    <property type="match status" value="2"/>
</dbReference>
<sequence>MTMSGKDKEPEAILTEWRLKGNQAFAKGDLREAEECYTSGLNCVSPNEKSMACIEAMVLCYSNRAAARMHLGRMREALVDCMAALALEPESHKVQLRAANCYLELGEIEEATKYFMKLKLQSSLGVHLDRKLVTEAFDGLQKAVQVSDYMDQTALLLQEKTSVDAERALEVISKGLSISHHSDKLIEMKAEALLKMQKYEDVIELCEQTLDSAQKNSIPVSAGGTKSSAISPVRLWRWRLISKSYFYLGKLEEALELLQKQEQAGLITEKCVTVSELLRHKTAGNEAFQSERYSDAVRHYTCAISGNDVSRPFAAICICNRATTYKALGEIAEAIADCSLAMALDGDYPKAIYRRASLHEMIRNYRQAINDLQRYLSLLQKKYSEDKATEIEISEARLRLSRIKQEAMKDVPLDMYLILGVRKSATAMDIKNAYHRASLRHHPDKAGQLLGRSGIGDGGLWKEIAKEVHKDADILFKLIGNAYAVLQDPVLRSRFDREEEKRKA</sequence>
<dbReference type="Gene3D" id="1.25.40.10">
    <property type="entry name" value="Tetratricopeptide repeat domain"/>
    <property type="match status" value="3"/>
</dbReference>
<dbReference type="STRING" id="4432.A0A1U8B456"/>
<dbReference type="PANTHER" id="PTHR45181:SF4">
    <property type="entry name" value="HEAT SHOCK PROTEIN DNAJ WITH TETRATRICOPEPTIDE REPEAT-CONTAINING PROTEIN"/>
    <property type="match status" value="1"/>
</dbReference>
<dbReference type="PROSITE" id="PS50076">
    <property type="entry name" value="DNAJ_2"/>
    <property type="match status" value="1"/>
</dbReference>
<dbReference type="RefSeq" id="XP_010274126.1">
    <property type="nucleotide sequence ID" value="XM_010275824.2"/>
</dbReference>
<dbReference type="Gene3D" id="1.10.287.110">
    <property type="entry name" value="DnaJ domain"/>
    <property type="match status" value="1"/>
</dbReference>
<keyword evidence="1" id="KW-1185">Reference proteome</keyword>
<dbReference type="SMART" id="SM00028">
    <property type="entry name" value="TPR"/>
    <property type="match status" value="7"/>
</dbReference>
<dbReference type="InterPro" id="IPR036869">
    <property type="entry name" value="J_dom_sf"/>
</dbReference>
<dbReference type="InterPro" id="IPR011990">
    <property type="entry name" value="TPR-like_helical_dom_sf"/>
</dbReference>
<organism evidence="1 2">
    <name type="scientific">Nelumbo nucifera</name>
    <name type="common">Sacred lotus</name>
    <dbReference type="NCBI Taxonomy" id="4432"/>
    <lineage>
        <taxon>Eukaryota</taxon>
        <taxon>Viridiplantae</taxon>
        <taxon>Streptophyta</taxon>
        <taxon>Embryophyta</taxon>
        <taxon>Tracheophyta</taxon>
        <taxon>Spermatophyta</taxon>
        <taxon>Magnoliopsida</taxon>
        <taxon>Proteales</taxon>
        <taxon>Nelumbonaceae</taxon>
        <taxon>Nelumbo</taxon>
    </lineage>
</organism>
<dbReference type="PROSITE" id="PS00636">
    <property type="entry name" value="DNAJ_1"/>
    <property type="match status" value="1"/>
</dbReference>
<dbReference type="Pfam" id="PF14559">
    <property type="entry name" value="TPR_19"/>
    <property type="match status" value="1"/>
</dbReference>
<dbReference type="SMART" id="SM00271">
    <property type="entry name" value="DnaJ"/>
    <property type="match status" value="1"/>
</dbReference>
<evidence type="ECO:0000313" key="1">
    <source>
        <dbReference type="Proteomes" id="UP000189703"/>
    </source>
</evidence>
<dbReference type="PRINTS" id="PR00625">
    <property type="entry name" value="JDOMAIN"/>
</dbReference>
<evidence type="ECO:0000313" key="2">
    <source>
        <dbReference type="RefSeq" id="XP_010274126.1"/>
    </source>
</evidence>
<name>A0A1U8B456_NELNU</name>